<evidence type="ECO:0000313" key="4">
    <source>
        <dbReference type="Proteomes" id="UP000825935"/>
    </source>
</evidence>
<proteinExistence type="predicted"/>
<protein>
    <recommendedName>
        <fullName evidence="5">Pentatricopeptide repeat-containing protein</fullName>
    </recommendedName>
</protein>
<dbReference type="EMBL" id="CM035413">
    <property type="protein sequence ID" value="KAH7431380.1"/>
    <property type="molecule type" value="Genomic_DNA"/>
</dbReference>
<dbReference type="FunFam" id="1.25.40.10:FF:000344">
    <property type="entry name" value="Pentatricopeptide repeat-containing protein"/>
    <property type="match status" value="1"/>
</dbReference>
<dbReference type="OrthoDB" id="185373at2759"/>
<evidence type="ECO:0000256" key="1">
    <source>
        <dbReference type="ARBA" id="ARBA00022737"/>
    </source>
</evidence>
<evidence type="ECO:0000256" key="2">
    <source>
        <dbReference type="PROSITE-ProRule" id="PRU00708"/>
    </source>
</evidence>
<dbReference type="NCBIfam" id="TIGR00756">
    <property type="entry name" value="PPR"/>
    <property type="match status" value="4"/>
</dbReference>
<keyword evidence="1" id="KW-0677">Repeat</keyword>
<dbReference type="PANTHER" id="PTHR47926">
    <property type="entry name" value="PENTATRICOPEPTIDE REPEAT-CONTAINING PROTEIN"/>
    <property type="match status" value="1"/>
</dbReference>
<dbReference type="Pfam" id="PF01535">
    <property type="entry name" value="PPR"/>
    <property type="match status" value="2"/>
</dbReference>
<feature type="repeat" description="PPR" evidence="2">
    <location>
        <begin position="199"/>
        <end position="233"/>
    </location>
</feature>
<evidence type="ECO:0008006" key="5">
    <source>
        <dbReference type="Google" id="ProtNLM"/>
    </source>
</evidence>
<dbReference type="Gene3D" id="1.25.40.10">
    <property type="entry name" value="Tetratricopeptide repeat domain"/>
    <property type="match status" value="5"/>
</dbReference>
<accession>A0A8T2UA42</accession>
<dbReference type="InterPro" id="IPR046960">
    <property type="entry name" value="PPR_At4g14850-like_plant"/>
</dbReference>
<dbReference type="InterPro" id="IPR002885">
    <property type="entry name" value="PPR_rpt"/>
</dbReference>
<name>A0A8T2UA42_CERRI</name>
<dbReference type="AlphaFoldDB" id="A0A8T2UA42"/>
<keyword evidence="4" id="KW-1185">Reference proteome</keyword>
<feature type="repeat" description="PPR" evidence="2">
    <location>
        <begin position="533"/>
        <end position="567"/>
    </location>
</feature>
<dbReference type="GO" id="GO:0048731">
    <property type="term" value="P:system development"/>
    <property type="evidence" value="ECO:0007669"/>
    <property type="project" value="UniProtKB-ARBA"/>
</dbReference>
<sequence>MRSDELRLHTLASNGRLDEALDVLSRLAAPPPDASYFSLLRACSKAKSLSHARRVHQHISLCKPNLCGLLGDYLVVTLANCGGADDAFHVASLLPSRSVYSWSAMVSAYAESEREREALQLLSRMRADGVEPNNYTYVGLLKACASFSDLETGRALHVEVCRNGYSSDIFVANTLLRMYTRCGAVLEAENVFESLVQRDVVSWNVMLTAYVEHEEEKKALRLYRQMQNDSIDPDQLTFALILQVCTTLAENSHSMEDNGLKITCLKVGQTLHAIMRRKNILFLDIVVGNTLITMYCKCGTLYQAESMFKEMQRRDLVSWNAMLSAYIEHGQADHALRFYCVMQQEGQIPDQLTYVFALQACGILAQERIFNTKKERVNRDTALKIGQALHSDACRRGFLSDAIVSNAVVTMYGKCGTLAETEEAFRSLSQWDTASFNSLLSVYVEHGWGEIALFLYREMCRQQVILDELTFLCLLQGCSEAGSLALSLQLHFDVVAMGYDTSPLLVTTILHSHGNCASISDGKATFEFLQEPDGVTWNALADVYAGEGSWFPSICIHDEARLSGIEPTSAPFTSALTACCHNGLVHEGIQYFCSIETDYNLTVDEKHFGIIVDLLGRAGAFKHLEKFLLVWSIQADLTIWLSLLGACKTHANLALAKYAFSQAVSLHPKHPTAYVLMANIYDDVGMQYDSLETDELRCIECI</sequence>
<dbReference type="GO" id="GO:0009451">
    <property type="term" value="P:RNA modification"/>
    <property type="evidence" value="ECO:0007669"/>
    <property type="project" value="InterPro"/>
</dbReference>
<reference evidence="3" key="1">
    <citation type="submission" date="2021-08" db="EMBL/GenBank/DDBJ databases">
        <title>WGS assembly of Ceratopteris richardii.</title>
        <authorList>
            <person name="Marchant D.B."/>
            <person name="Chen G."/>
            <person name="Jenkins J."/>
            <person name="Shu S."/>
            <person name="Leebens-Mack J."/>
            <person name="Grimwood J."/>
            <person name="Schmutz J."/>
            <person name="Soltis P."/>
            <person name="Soltis D."/>
            <person name="Chen Z.-H."/>
        </authorList>
    </citation>
    <scope>NUCLEOTIDE SEQUENCE</scope>
    <source>
        <strain evidence="3">Whitten #5841</strain>
        <tissue evidence="3">Leaf</tissue>
    </source>
</reference>
<feature type="repeat" description="PPR" evidence="2">
    <location>
        <begin position="315"/>
        <end position="349"/>
    </location>
</feature>
<feature type="repeat" description="PPR" evidence="2">
    <location>
        <begin position="432"/>
        <end position="466"/>
    </location>
</feature>
<organism evidence="3 4">
    <name type="scientific">Ceratopteris richardii</name>
    <name type="common">Triangle waterfern</name>
    <dbReference type="NCBI Taxonomy" id="49495"/>
    <lineage>
        <taxon>Eukaryota</taxon>
        <taxon>Viridiplantae</taxon>
        <taxon>Streptophyta</taxon>
        <taxon>Embryophyta</taxon>
        <taxon>Tracheophyta</taxon>
        <taxon>Polypodiopsida</taxon>
        <taxon>Polypodiidae</taxon>
        <taxon>Polypodiales</taxon>
        <taxon>Pteridineae</taxon>
        <taxon>Pteridaceae</taxon>
        <taxon>Parkerioideae</taxon>
        <taxon>Ceratopteris</taxon>
    </lineage>
</organism>
<dbReference type="InterPro" id="IPR011990">
    <property type="entry name" value="TPR-like_helical_dom_sf"/>
</dbReference>
<dbReference type="SUPFAM" id="SSF48452">
    <property type="entry name" value="TPR-like"/>
    <property type="match status" value="1"/>
</dbReference>
<feature type="repeat" description="PPR" evidence="2">
    <location>
        <begin position="98"/>
        <end position="132"/>
    </location>
</feature>
<comment type="caution">
    <text evidence="3">The sequence shown here is derived from an EMBL/GenBank/DDBJ whole genome shotgun (WGS) entry which is preliminary data.</text>
</comment>
<dbReference type="FunFam" id="1.25.40.10:FF:000158">
    <property type="entry name" value="pentatricopeptide repeat-containing protein At2g33680"/>
    <property type="match status" value="1"/>
</dbReference>
<feature type="repeat" description="PPR" evidence="2">
    <location>
        <begin position="284"/>
        <end position="314"/>
    </location>
</feature>
<dbReference type="FunFam" id="1.25.40.10:FF:000381">
    <property type="entry name" value="Pentatricopeptide repeat-containing protein"/>
    <property type="match status" value="1"/>
</dbReference>
<dbReference type="GO" id="GO:0003723">
    <property type="term" value="F:RNA binding"/>
    <property type="evidence" value="ECO:0007669"/>
    <property type="project" value="InterPro"/>
</dbReference>
<evidence type="ECO:0000313" key="3">
    <source>
        <dbReference type="EMBL" id="KAH7431380.1"/>
    </source>
</evidence>
<dbReference type="Pfam" id="PF13041">
    <property type="entry name" value="PPR_2"/>
    <property type="match status" value="3"/>
</dbReference>
<dbReference type="Proteomes" id="UP000825935">
    <property type="component" value="Chromosome 8"/>
</dbReference>
<dbReference type="PROSITE" id="PS51375">
    <property type="entry name" value="PPR"/>
    <property type="match status" value="6"/>
</dbReference>
<dbReference type="OMA" id="SVYSWSA"/>
<gene>
    <name evidence="3" type="ORF">KP509_08G045700</name>
</gene>
<dbReference type="PANTHER" id="PTHR47926:SF533">
    <property type="entry name" value="DYW DOMAIN-CONTAINING PROTEIN"/>
    <property type="match status" value="1"/>
</dbReference>